<dbReference type="AlphaFoldDB" id="A0A2P2PPJ7"/>
<accession>A0A2P2PPJ7</accession>
<sequence>MWVEQVVTRVRKDELGTEDDIFVERRTQQARVEMAKMCWVWGRLEKQEVVGNERVFV</sequence>
<organism evidence="1">
    <name type="scientific">Rhizophora mucronata</name>
    <name type="common">Asiatic mangrove</name>
    <dbReference type="NCBI Taxonomy" id="61149"/>
    <lineage>
        <taxon>Eukaryota</taxon>
        <taxon>Viridiplantae</taxon>
        <taxon>Streptophyta</taxon>
        <taxon>Embryophyta</taxon>
        <taxon>Tracheophyta</taxon>
        <taxon>Spermatophyta</taxon>
        <taxon>Magnoliopsida</taxon>
        <taxon>eudicotyledons</taxon>
        <taxon>Gunneridae</taxon>
        <taxon>Pentapetalae</taxon>
        <taxon>rosids</taxon>
        <taxon>fabids</taxon>
        <taxon>Malpighiales</taxon>
        <taxon>Rhizophoraceae</taxon>
        <taxon>Rhizophora</taxon>
    </lineage>
</organism>
<protein>
    <submittedName>
        <fullName evidence="1">Translation initiation factor eIF-2B subunit gamma isoform X1</fullName>
    </submittedName>
</protein>
<keyword evidence="1" id="KW-0396">Initiation factor</keyword>
<evidence type="ECO:0000313" key="1">
    <source>
        <dbReference type="EMBL" id="MBX56682.1"/>
    </source>
</evidence>
<keyword evidence="1" id="KW-0648">Protein biosynthesis</keyword>
<dbReference type="GO" id="GO:0003743">
    <property type="term" value="F:translation initiation factor activity"/>
    <property type="evidence" value="ECO:0007669"/>
    <property type="project" value="UniProtKB-KW"/>
</dbReference>
<name>A0A2P2PPJ7_RHIMU</name>
<proteinExistence type="predicted"/>
<reference evidence="1" key="1">
    <citation type="submission" date="2018-02" db="EMBL/GenBank/DDBJ databases">
        <title>Rhizophora mucronata_Transcriptome.</title>
        <authorList>
            <person name="Meera S.P."/>
            <person name="Sreeshan A."/>
            <person name="Augustine A."/>
        </authorList>
    </citation>
    <scope>NUCLEOTIDE SEQUENCE</scope>
    <source>
        <tissue evidence="1">Leaf</tissue>
    </source>
</reference>
<dbReference type="EMBL" id="GGEC01076198">
    <property type="protein sequence ID" value="MBX56682.1"/>
    <property type="molecule type" value="Transcribed_RNA"/>
</dbReference>